<dbReference type="InterPro" id="IPR056737">
    <property type="entry name" value="Beta-prop_ATRN-MKLN-like"/>
</dbReference>
<organism evidence="5">
    <name type="scientific">Vitis vinifera</name>
    <name type="common">Grape</name>
    <dbReference type="NCBI Taxonomy" id="29760"/>
    <lineage>
        <taxon>Eukaryota</taxon>
        <taxon>Viridiplantae</taxon>
        <taxon>Streptophyta</taxon>
        <taxon>Embryophyta</taxon>
        <taxon>Tracheophyta</taxon>
        <taxon>Spermatophyta</taxon>
        <taxon>Magnoliopsida</taxon>
        <taxon>eudicotyledons</taxon>
        <taxon>Gunneridae</taxon>
        <taxon>Pentapetalae</taxon>
        <taxon>rosids</taxon>
        <taxon>Vitales</taxon>
        <taxon>Vitaceae</taxon>
        <taxon>Viteae</taxon>
        <taxon>Vitis</taxon>
    </lineage>
</organism>
<reference evidence="5" key="1">
    <citation type="journal article" date="2007" name="PLoS ONE">
        <title>The first genome sequence of an elite grapevine cultivar (Pinot noir Vitis vinifera L.): coping with a highly heterozygous genome.</title>
        <authorList>
            <person name="Velasco R."/>
            <person name="Zharkikh A."/>
            <person name="Troggio M."/>
            <person name="Cartwright D.A."/>
            <person name="Cestaro A."/>
            <person name="Pruss D."/>
            <person name="Pindo M."/>
            <person name="FitzGerald L.M."/>
            <person name="Vezzulli S."/>
            <person name="Reid J."/>
            <person name="Malacarne G."/>
            <person name="Iliev D."/>
            <person name="Coppola G."/>
            <person name="Wardell B."/>
            <person name="Micheletti D."/>
            <person name="Macalma T."/>
            <person name="Facci M."/>
            <person name="Mitchell J.T."/>
            <person name="Perazzolli M."/>
            <person name="Eldredge G."/>
            <person name="Gatto P."/>
            <person name="Oyzerski R."/>
            <person name="Moretto M."/>
            <person name="Gutin N."/>
            <person name="Stefanini M."/>
            <person name="Chen Y."/>
            <person name="Segala C."/>
            <person name="Davenport C."/>
            <person name="Dematte L."/>
            <person name="Mraz A."/>
            <person name="Battilana J."/>
            <person name="Stormo K."/>
            <person name="Costa F."/>
            <person name="Tao Q."/>
            <person name="Si-Ammour A."/>
            <person name="Harkins T."/>
            <person name="Lackey A."/>
            <person name="Perbost C."/>
            <person name="Taillon B."/>
            <person name="Stella A."/>
            <person name="Solovyev V."/>
            <person name="Fawcett J.A."/>
            <person name="Sterck L."/>
            <person name="Vandepoele K."/>
            <person name="Grando S.M."/>
            <person name="Toppo S."/>
            <person name="Moser C."/>
            <person name="Lanchbury J."/>
            <person name="Bogden R."/>
            <person name="Skolnick M."/>
            <person name="Sgaramella V."/>
            <person name="Bhatnagar S.K."/>
            <person name="Fontana P."/>
            <person name="Gutin A."/>
            <person name="Van de Peer Y."/>
            <person name="Salamini F."/>
            <person name="Viola R."/>
        </authorList>
    </citation>
    <scope>NUCLEOTIDE SEQUENCE</scope>
</reference>
<evidence type="ECO:0000256" key="1">
    <source>
        <dbReference type="ARBA" id="ARBA00022441"/>
    </source>
</evidence>
<gene>
    <name evidence="5" type="ORF">VITISV_023418</name>
</gene>
<dbReference type="Pfam" id="PF24681">
    <property type="entry name" value="Kelch_KLHDC2_KLHL20_DRC7"/>
    <property type="match status" value="1"/>
</dbReference>
<name>A5AYG5_VITVI</name>
<keyword evidence="1" id="KW-0880">Kelch repeat</keyword>
<dbReference type="Pfam" id="PF24981">
    <property type="entry name" value="Beta-prop_ATRN-LZTR1"/>
    <property type="match status" value="1"/>
</dbReference>
<evidence type="ECO:0000256" key="2">
    <source>
        <dbReference type="ARBA" id="ARBA00022737"/>
    </source>
</evidence>
<dbReference type="SUPFAM" id="SSF117281">
    <property type="entry name" value="Kelch motif"/>
    <property type="match status" value="2"/>
</dbReference>
<dbReference type="ExpressionAtlas" id="A5AYG5">
    <property type="expression patterns" value="baseline and differential"/>
</dbReference>
<feature type="region of interest" description="Disordered" evidence="3">
    <location>
        <begin position="458"/>
        <end position="482"/>
    </location>
</feature>
<feature type="region of interest" description="Disordered" evidence="3">
    <location>
        <begin position="386"/>
        <end position="443"/>
    </location>
</feature>
<dbReference type="Gene3D" id="2.120.10.80">
    <property type="entry name" value="Kelch-type beta propeller"/>
    <property type="match status" value="2"/>
</dbReference>
<evidence type="ECO:0000313" key="5">
    <source>
        <dbReference type="EMBL" id="CAN71813.1"/>
    </source>
</evidence>
<proteinExistence type="predicted"/>
<feature type="compositionally biased region" description="Basic and acidic residues" evidence="3">
    <location>
        <begin position="471"/>
        <end position="482"/>
    </location>
</feature>
<dbReference type="PANTHER" id="PTHR46228:SF2">
    <property type="entry name" value="KELCH REPEAT PROTEIN (AFU_ORTHOLOGUE AFUA_4G14350)"/>
    <property type="match status" value="1"/>
</dbReference>
<feature type="domain" description="Attractin/MKLN-like beta-propeller" evidence="4">
    <location>
        <begin position="155"/>
        <end position="316"/>
    </location>
</feature>
<dbReference type="PANTHER" id="PTHR46228">
    <property type="entry name" value="KELCH DOMAIN-CONTAINING PROTEIN"/>
    <property type="match status" value="1"/>
</dbReference>
<feature type="compositionally biased region" description="Low complexity" evidence="3">
    <location>
        <begin position="422"/>
        <end position="437"/>
    </location>
</feature>
<keyword evidence="2" id="KW-0677">Repeat</keyword>
<dbReference type="EMBL" id="AM440167">
    <property type="protein sequence ID" value="CAN71813.1"/>
    <property type="molecule type" value="Genomic_DNA"/>
</dbReference>
<dbReference type="AlphaFoldDB" id="A5AYG5"/>
<protein>
    <recommendedName>
        <fullName evidence="4">Attractin/MKLN-like beta-propeller domain-containing protein</fullName>
    </recommendedName>
</protein>
<evidence type="ECO:0000256" key="3">
    <source>
        <dbReference type="SAM" id="MobiDB-lite"/>
    </source>
</evidence>
<feature type="compositionally biased region" description="Polar residues" evidence="3">
    <location>
        <begin position="459"/>
        <end position="470"/>
    </location>
</feature>
<accession>A5AYG5</accession>
<evidence type="ECO:0000259" key="4">
    <source>
        <dbReference type="Pfam" id="PF24981"/>
    </source>
</evidence>
<dbReference type="InterPro" id="IPR015915">
    <property type="entry name" value="Kelch-typ_b-propeller"/>
</dbReference>
<sequence length="672" mass="73747">MGSLGGETAKKKAMWLYPKVLGFNPSERWGHSACYSHGLVYVFGGCCGGLHFCDVLVLNLDTMAWDTLVTTGQGPGPRDSHSAVILGQRMIVFGGTNGSKKVNDLHILDLGSKEWTRPECRGAPPSPRESHTATLVGDEKLVIFGGSGEGEANYLNDFHVLDLKTMRWTSPEVKGDTPAPRDSHSAVAIGNKLIVYGGDCGDRYHGDIDILDMDTLTWSRLSVQGSSPGVRAGHAAVSIGTKASQTLGKKNQVFDEVYIIGGVGDKHYYNDVWVLDVITCLWNQLEIRGQQPQGRFSHTAIVTDSDIAIYGGCGEDERPLNELLVLQLGSEHPNGRYNISLCKIFGNHWSHGKRRFHREAESNSKTMLFGNDAEVVRKDACEPELESNRSVRFSSDTLHPKRRRTGNLKGWEFESEQEEHSLSLSQSSSPSQSDQEQTPIGKATDSSIAASLGVPLFRQPSNSQANNVSSKQKEPRSVDQSSRHDICFLGERQNQQKPENFQRQQLQYHQPPEQKPLDLIGAEIRGKVDGAFDSGYLMTATVNGQIFRGVLFSPGPAMVSRGIVLGQSASSPMAHVAVTRPCPKLIHAEPSLFKPSQQAIAFPVPESGQAYRQTVIARPSPVVRSITPAHPKLRTDLPGCGSDPGRSWKQPWWTVNPKLIKISLVFDPFILL</sequence>